<dbReference type="Proteomes" id="UP001497700">
    <property type="component" value="Unassembled WGS sequence"/>
</dbReference>
<gene>
    <name evidence="1" type="ORF">F4820DRAFT_343210</name>
</gene>
<reference evidence="1 2" key="1">
    <citation type="journal article" date="2022" name="New Phytol.">
        <title>Ecological generalism drives hyperdiversity of secondary metabolite gene clusters in xylarialean endophytes.</title>
        <authorList>
            <person name="Franco M.E.E."/>
            <person name="Wisecaver J.H."/>
            <person name="Arnold A.E."/>
            <person name="Ju Y.M."/>
            <person name="Slot J.C."/>
            <person name="Ahrendt S."/>
            <person name="Moore L.P."/>
            <person name="Eastman K.E."/>
            <person name="Scott K."/>
            <person name="Konkel Z."/>
            <person name="Mondo S.J."/>
            <person name="Kuo A."/>
            <person name="Hayes R.D."/>
            <person name="Haridas S."/>
            <person name="Andreopoulos B."/>
            <person name="Riley R."/>
            <person name="LaButti K."/>
            <person name="Pangilinan J."/>
            <person name="Lipzen A."/>
            <person name="Amirebrahimi M."/>
            <person name="Yan J."/>
            <person name="Adam C."/>
            <person name="Keymanesh K."/>
            <person name="Ng V."/>
            <person name="Louie K."/>
            <person name="Northen T."/>
            <person name="Drula E."/>
            <person name="Henrissat B."/>
            <person name="Hsieh H.M."/>
            <person name="Youens-Clark K."/>
            <person name="Lutzoni F."/>
            <person name="Miadlikowska J."/>
            <person name="Eastwood D.C."/>
            <person name="Hamelin R.C."/>
            <person name="Grigoriev I.V."/>
            <person name="U'Ren J.M."/>
        </authorList>
    </citation>
    <scope>NUCLEOTIDE SEQUENCE [LARGE SCALE GENOMIC DNA]</scope>
    <source>
        <strain evidence="1 2">CBS 119005</strain>
    </source>
</reference>
<evidence type="ECO:0000313" key="2">
    <source>
        <dbReference type="Proteomes" id="UP001497700"/>
    </source>
</evidence>
<organism evidence="1 2">
    <name type="scientific">Hypoxylon rubiginosum</name>
    <dbReference type="NCBI Taxonomy" id="110542"/>
    <lineage>
        <taxon>Eukaryota</taxon>
        <taxon>Fungi</taxon>
        <taxon>Dikarya</taxon>
        <taxon>Ascomycota</taxon>
        <taxon>Pezizomycotina</taxon>
        <taxon>Sordariomycetes</taxon>
        <taxon>Xylariomycetidae</taxon>
        <taxon>Xylariales</taxon>
        <taxon>Hypoxylaceae</taxon>
        <taxon>Hypoxylon</taxon>
    </lineage>
</organism>
<accession>A0ACB9ZE97</accession>
<comment type="caution">
    <text evidence="1">The sequence shown here is derived from an EMBL/GenBank/DDBJ whole genome shotgun (WGS) entry which is preliminary data.</text>
</comment>
<keyword evidence="2" id="KW-1185">Reference proteome</keyword>
<evidence type="ECO:0000313" key="1">
    <source>
        <dbReference type="EMBL" id="KAI4869896.1"/>
    </source>
</evidence>
<sequence>MLFHVFPFPMSMMSSLFLVFGLFLAWSFSMCQRHRLTTTGSRPQHTTHNIHTPPSKHHHTHLRWVHLEVLYSHLFPPSTKRRNEPPSWNWYWSLALALAALALGQERKTTEITLPGLIRFNWLAHLRPGLCR</sequence>
<dbReference type="EMBL" id="MU393427">
    <property type="protein sequence ID" value="KAI4869896.1"/>
    <property type="molecule type" value="Genomic_DNA"/>
</dbReference>
<name>A0ACB9ZE97_9PEZI</name>
<protein>
    <submittedName>
        <fullName evidence="1">Uncharacterized protein</fullName>
    </submittedName>
</protein>
<proteinExistence type="predicted"/>